<dbReference type="KEGG" id="bpg:Bathy01g07380"/>
<name>K8ENX5_9CHLO</name>
<reference evidence="2 3" key="1">
    <citation type="submission" date="2011-10" db="EMBL/GenBank/DDBJ databases">
        <authorList>
            <person name="Genoscope - CEA"/>
        </authorList>
    </citation>
    <scope>NUCLEOTIDE SEQUENCE [LARGE SCALE GENOMIC DNA]</scope>
    <source>
        <strain evidence="2 3">RCC 1105</strain>
    </source>
</reference>
<sequence length="83" mass="9371">MDDFYKRREECTKAAMESGITNALKSLVVAVPIVAFLSTRSHFVKHSVSTKTALIVSPFFFSFFLSSELEMNRCKRRQAGMSS</sequence>
<feature type="transmembrane region" description="Helical" evidence="1">
    <location>
        <begin position="50"/>
        <end position="67"/>
    </location>
</feature>
<feature type="transmembrane region" description="Helical" evidence="1">
    <location>
        <begin position="20"/>
        <end position="38"/>
    </location>
</feature>
<protein>
    <submittedName>
        <fullName evidence="2">Uncharacterized protein</fullName>
    </submittedName>
</protein>
<evidence type="ECO:0000256" key="1">
    <source>
        <dbReference type="SAM" id="Phobius"/>
    </source>
</evidence>
<gene>
    <name evidence="2" type="ORF">Bathy01g07380</name>
</gene>
<keyword evidence="1" id="KW-1133">Transmembrane helix</keyword>
<keyword evidence="3" id="KW-1185">Reference proteome</keyword>
<dbReference type="GeneID" id="19018472"/>
<proteinExistence type="predicted"/>
<keyword evidence="1" id="KW-0472">Membrane</keyword>
<dbReference type="Proteomes" id="UP000198341">
    <property type="component" value="Chromosome 1"/>
</dbReference>
<accession>K8ENX5</accession>
<dbReference type="EMBL" id="FO082278">
    <property type="protein sequence ID" value="CCO14150.1"/>
    <property type="molecule type" value="Genomic_DNA"/>
</dbReference>
<dbReference type="RefSeq" id="XP_007515271.1">
    <property type="nucleotide sequence ID" value="XM_007515209.1"/>
</dbReference>
<organism evidence="2 3">
    <name type="scientific">Bathycoccus prasinos</name>
    <dbReference type="NCBI Taxonomy" id="41875"/>
    <lineage>
        <taxon>Eukaryota</taxon>
        <taxon>Viridiplantae</taxon>
        <taxon>Chlorophyta</taxon>
        <taxon>Mamiellophyceae</taxon>
        <taxon>Mamiellales</taxon>
        <taxon>Bathycoccaceae</taxon>
        <taxon>Bathycoccus</taxon>
    </lineage>
</organism>
<keyword evidence="1" id="KW-0812">Transmembrane</keyword>
<dbReference type="AlphaFoldDB" id="K8ENX5"/>
<evidence type="ECO:0000313" key="3">
    <source>
        <dbReference type="Proteomes" id="UP000198341"/>
    </source>
</evidence>
<evidence type="ECO:0000313" key="2">
    <source>
        <dbReference type="EMBL" id="CCO14150.1"/>
    </source>
</evidence>